<feature type="compositionally biased region" description="Basic and acidic residues" evidence="1">
    <location>
        <begin position="56"/>
        <end position="66"/>
    </location>
</feature>
<reference evidence="3" key="2">
    <citation type="submission" date="2025-08" db="UniProtKB">
        <authorList>
            <consortium name="RefSeq"/>
        </authorList>
    </citation>
    <scope>IDENTIFICATION</scope>
    <source>
        <tissue evidence="3">Leaf</tissue>
    </source>
</reference>
<dbReference type="GeneID" id="109125701"/>
<protein>
    <submittedName>
        <fullName evidence="3">Uncharacterized protein LOC109125701</fullName>
    </submittedName>
</protein>
<reference evidence="2" key="1">
    <citation type="journal article" date="2014" name="Nat. Commun.">
        <title>The emerging biofuel crop Camelina sativa retains a highly undifferentiated hexaploid genome structure.</title>
        <authorList>
            <person name="Kagale S."/>
            <person name="Koh C."/>
            <person name="Nixon J."/>
            <person name="Bollina V."/>
            <person name="Clarke W.E."/>
            <person name="Tuteja R."/>
            <person name="Spillane C."/>
            <person name="Robinson S.J."/>
            <person name="Links M.G."/>
            <person name="Clarke C."/>
            <person name="Higgins E.E."/>
            <person name="Huebert T."/>
            <person name="Sharpe A.G."/>
            <person name="Parkin I.A."/>
        </authorList>
    </citation>
    <scope>NUCLEOTIDE SEQUENCE [LARGE SCALE GENOMIC DNA]</scope>
    <source>
        <strain evidence="2">cv. DH55</strain>
    </source>
</reference>
<dbReference type="Proteomes" id="UP000694864">
    <property type="component" value="Chromosome 7"/>
</dbReference>
<feature type="compositionally biased region" description="Basic and acidic residues" evidence="1">
    <location>
        <begin position="1"/>
        <end position="31"/>
    </location>
</feature>
<organism evidence="2 3">
    <name type="scientific">Camelina sativa</name>
    <name type="common">False flax</name>
    <name type="synonym">Myagrum sativum</name>
    <dbReference type="NCBI Taxonomy" id="90675"/>
    <lineage>
        <taxon>Eukaryota</taxon>
        <taxon>Viridiplantae</taxon>
        <taxon>Streptophyta</taxon>
        <taxon>Embryophyta</taxon>
        <taxon>Tracheophyta</taxon>
        <taxon>Spermatophyta</taxon>
        <taxon>Magnoliopsida</taxon>
        <taxon>eudicotyledons</taxon>
        <taxon>Gunneridae</taxon>
        <taxon>Pentapetalae</taxon>
        <taxon>rosids</taxon>
        <taxon>malvids</taxon>
        <taxon>Brassicales</taxon>
        <taxon>Brassicaceae</taxon>
        <taxon>Camelineae</taxon>
        <taxon>Camelina</taxon>
    </lineage>
</organism>
<accession>A0ABM1QAB7</accession>
<keyword evidence="2" id="KW-1185">Reference proteome</keyword>
<name>A0ABM1QAB7_CAMSA</name>
<evidence type="ECO:0000256" key="1">
    <source>
        <dbReference type="SAM" id="MobiDB-lite"/>
    </source>
</evidence>
<evidence type="ECO:0000313" key="2">
    <source>
        <dbReference type="Proteomes" id="UP000694864"/>
    </source>
</evidence>
<evidence type="ECO:0000313" key="3">
    <source>
        <dbReference type="RefSeq" id="XP_019083705.1"/>
    </source>
</evidence>
<proteinExistence type="predicted"/>
<sequence length="83" mass="9568">MMSFKRVEKKSTEMGRQMTHEKSDSDSDKEGTPMMVGGYTEMVSRSDDSDWDEPVDSGKRCPDPIAKETAPINRYSRKYYPNH</sequence>
<gene>
    <name evidence="3" type="primary">LOC109125701</name>
</gene>
<dbReference type="RefSeq" id="XP_019083705.1">
    <property type="nucleotide sequence ID" value="XM_019228160.1"/>
</dbReference>
<feature type="region of interest" description="Disordered" evidence="1">
    <location>
        <begin position="1"/>
        <end position="83"/>
    </location>
</feature>